<reference evidence="2 3" key="1">
    <citation type="submission" date="2006-05" db="EMBL/GenBank/DDBJ databases">
        <authorList>
            <person name="King G."/>
            <person name="Ferriera S."/>
            <person name="Johnson J."/>
            <person name="Kravitz S."/>
            <person name="Beeson K."/>
            <person name="Sutton G."/>
            <person name="Rogers Y.-H."/>
            <person name="Friedman R."/>
            <person name="Frazier M."/>
            <person name="Venter J.C."/>
        </authorList>
    </citation>
    <scope>NUCLEOTIDE SEQUENCE [LARGE SCALE GENOMIC DNA]</scope>
    <source>
        <strain evidence="3">ATCC 25650 / DSM 13394 / JCM 20685 / NBRC 16684 / NCIMB 2208 / IAM 12614 / B1</strain>
    </source>
</reference>
<gene>
    <name evidence="2" type="ORF">SIAM614_00707</name>
</gene>
<proteinExistence type="predicted"/>
<evidence type="ECO:0000256" key="1">
    <source>
        <dbReference type="SAM" id="MobiDB-lite"/>
    </source>
</evidence>
<feature type="compositionally biased region" description="Basic and acidic residues" evidence="1">
    <location>
        <begin position="1"/>
        <end position="20"/>
    </location>
</feature>
<feature type="region of interest" description="Disordered" evidence="1">
    <location>
        <begin position="1"/>
        <end position="32"/>
    </location>
</feature>
<comment type="caution">
    <text evidence="2">The sequence shown here is derived from an EMBL/GenBank/DDBJ whole genome shotgun (WGS) entry which is preliminary data.</text>
</comment>
<dbReference type="AlphaFoldDB" id="A0P2R4"/>
<name>A0P2R4_ROSAI</name>
<accession>A0P2R4</accession>
<evidence type="ECO:0000313" key="2">
    <source>
        <dbReference type="EMBL" id="EAV40717.1"/>
    </source>
</evidence>
<dbReference type="EMBL" id="AAUW01000027">
    <property type="protein sequence ID" value="EAV40717.1"/>
    <property type="molecule type" value="Genomic_DNA"/>
</dbReference>
<evidence type="ECO:0000313" key="3">
    <source>
        <dbReference type="Proteomes" id="UP000004848"/>
    </source>
</evidence>
<sequence length="103" mass="11492">MGTLRQRPDGRVAGDTEEGRASAGRHIPPPSSPQAMHFNTIVLAIWFEPSVIHLRKALFWSIKRLAKARKTLASDSLLRLIRQVPRCQIVQAGRYFGVLSGMT</sequence>
<dbReference type="Proteomes" id="UP000004848">
    <property type="component" value="Unassembled WGS sequence"/>
</dbReference>
<organism evidence="2 3">
    <name type="scientific">Roseibium aggregatum (strain ATCC 25650 / DSM 13394 / JCM 20685 / NBRC 16684 / NCIMB 2208 / IAM 12614 / B1)</name>
    <name type="common">Stappia aggregata</name>
    <dbReference type="NCBI Taxonomy" id="384765"/>
    <lineage>
        <taxon>Bacteria</taxon>
        <taxon>Pseudomonadati</taxon>
        <taxon>Pseudomonadota</taxon>
        <taxon>Alphaproteobacteria</taxon>
        <taxon>Hyphomicrobiales</taxon>
        <taxon>Stappiaceae</taxon>
        <taxon>Roseibium</taxon>
    </lineage>
</organism>
<protein>
    <submittedName>
        <fullName evidence="2">Uncharacterized protein</fullName>
    </submittedName>
</protein>